<dbReference type="SUPFAM" id="SSF53850">
    <property type="entry name" value="Periplasmic binding protein-like II"/>
    <property type="match status" value="1"/>
</dbReference>
<dbReference type="EMBL" id="JAGGJU010000013">
    <property type="protein sequence ID" value="MBP1852771.1"/>
    <property type="molecule type" value="Genomic_DNA"/>
</dbReference>
<protein>
    <submittedName>
        <fullName evidence="6">DNA-binding transcriptional LysR family regulator</fullName>
    </submittedName>
</protein>
<comment type="caution">
    <text evidence="6">The sequence shown here is derived from an EMBL/GenBank/DDBJ whole genome shotgun (WGS) entry which is preliminary data.</text>
</comment>
<keyword evidence="2" id="KW-0805">Transcription regulation</keyword>
<dbReference type="InterPro" id="IPR036388">
    <property type="entry name" value="WH-like_DNA-bd_sf"/>
</dbReference>
<dbReference type="GO" id="GO:0003677">
    <property type="term" value="F:DNA binding"/>
    <property type="evidence" value="ECO:0007669"/>
    <property type="project" value="UniProtKB-KW"/>
</dbReference>
<organism evidence="6 7">
    <name type="scientific">Rhizobium halophytocola</name>
    <dbReference type="NCBI Taxonomy" id="735519"/>
    <lineage>
        <taxon>Bacteria</taxon>
        <taxon>Pseudomonadati</taxon>
        <taxon>Pseudomonadota</taxon>
        <taxon>Alphaproteobacteria</taxon>
        <taxon>Hyphomicrobiales</taxon>
        <taxon>Rhizobiaceae</taxon>
        <taxon>Rhizobium/Agrobacterium group</taxon>
        <taxon>Rhizobium</taxon>
    </lineage>
</organism>
<dbReference type="InterPro" id="IPR005119">
    <property type="entry name" value="LysR_subst-bd"/>
</dbReference>
<evidence type="ECO:0000256" key="2">
    <source>
        <dbReference type="ARBA" id="ARBA00023015"/>
    </source>
</evidence>
<dbReference type="Proteomes" id="UP000759443">
    <property type="component" value="Unassembled WGS sequence"/>
</dbReference>
<proteinExistence type="inferred from homology"/>
<sequence>MWLHKSEYFWLLDEENLDIPMDTRQLKTIVAIVAQGTFAKAGDAVGLTPSAVSQQVHALETELGATLFDRTARPPKLTPEGMQVLEMAKNILREEADAKASLKGEKIAGTLMIGAVRTSALNLLPRAMVQMRAQYPQLKTNLRISLSSPLIADVAGGRLDAAIVADHMGIPPSLRWIPFLREPLWLIAPKETSETNALKLLRETPYVRFRSPVPLANVIDAEISRLGIVTQDIAEIDTIGSIVTCVRQGLGVSIVPQVALQEPEDLQLVKLAFGDPQLTRQIGIVERTVSPRAEIIARLHDTLATLSGEHGLARAPSL</sequence>
<accession>A0ABS4E4E1</accession>
<evidence type="ECO:0000256" key="1">
    <source>
        <dbReference type="ARBA" id="ARBA00009437"/>
    </source>
</evidence>
<dbReference type="InterPro" id="IPR050950">
    <property type="entry name" value="HTH-type_LysR_regulators"/>
</dbReference>
<dbReference type="RefSeq" id="WP_209947890.1">
    <property type="nucleotide sequence ID" value="NZ_JAGGJU010000013.1"/>
</dbReference>
<gene>
    <name evidence="6" type="ORF">J2Z17_004230</name>
</gene>
<dbReference type="InterPro" id="IPR036390">
    <property type="entry name" value="WH_DNA-bd_sf"/>
</dbReference>
<dbReference type="PROSITE" id="PS50931">
    <property type="entry name" value="HTH_LYSR"/>
    <property type="match status" value="1"/>
</dbReference>
<comment type="similarity">
    <text evidence="1">Belongs to the LysR transcriptional regulatory family.</text>
</comment>
<dbReference type="Pfam" id="PF03466">
    <property type="entry name" value="LysR_substrate"/>
    <property type="match status" value="1"/>
</dbReference>
<evidence type="ECO:0000259" key="5">
    <source>
        <dbReference type="PROSITE" id="PS50931"/>
    </source>
</evidence>
<dbReference type="Pfam" id="PF00126">
    <property type="entry name" value="HTH_1"/>
    <property type="match status" value="1"/>
</dbReference>
<dbReference type="InterPro" id="IPR000847">
    <property type="entry name" value="LysR_HTH_N"/>
</dbReference>
<dbReference type="PANTHER" id="PTHR30419">
    <property type="entry name" value="HTH-TYPE TRANSCRIPTIONAL REGULATOR YBHD"/>
    <property type="match status" value="1"/>
</dbReference>
<evidence type="ECO:0000256" key="4">
    <source>
        <dbReference type="ARBA" id="ARBA00023163"/>
    </source>
</evidence>
<name>A0ABS4E4E1_9HYPH</name>
<evidence type="ECO:0000256" key="3">
    <source>
        <dbReference type="ARBA" id="ARBA00023125"/>
    </source>
</evidence>
<reference evidence="6 7" key="1">
    <citation type="submission" date="2021-03" db="EMBL/GenBank/DDBJ databases">
        <title>Genomic Encyclopedia of Type Strains, Phase IV (KMG-IV): sequencing the most valuable type-strain genomes for metagenomic binning, comparative biology and taxonomic classification.</title>
        <authorList>
            <person name="Goeker M."/>
        </authorList>
    </citation>
    <scope>NUCLEOTIDE SEQUENCE [LARGE SCALE GENOMIC DNA]</scope>
    <source>
        <strain evidence="6 7">DSM 21600</strain>
    </source>
</reference>
<evidence type="ECO:0000313" key="6">
    <source>
        <dbReference type="EMBL" id="MBP1852771.1"/>
    </source>
</evidence>
<dbReference type="Gene3D" id="1.10.10.10">
    <property type="entry name" value="Winged helix-like DNA-binding domain superfamily/Winged helix DNA-binding domain"/>
    <property type="match status" value="1"/>
</dbReference>
<keyword evidence="4" id="KW-0804">Transcription</keyword>
<keyword evidence="3 6" id="KW-0238">DNA-binding</keyword>
<dbReference type="Gene3D" id="3.40.190.10">
    <property type="entry name" value="Periplasmic binding protein-like II"/>
    <property type="match status" value="2"/>
</dbReference>
<dbReference type="SUPFAM" id="SSF46785">
    <property type="entry name" value="Winged helix' DNA-binding domain"/>
    <property type="match status" value="1"/>
</dbReference>
<keyword evidence="7" id="KW-1185">Reference proteome</keyword>
<evidence type="ECO:0000313" key="7">
    <source>
        <dbReference type="Proteomes" id="UP000759443"/>
    </source>
</evidence>
<feature type="domain" description="HTH lysR-type" evidence="5">
    <location>
        <begin position="21"/>
        <end position="78"/>
    </location>
</feature>